<proteinExistence type="predicted"/>
<name>A0ABP8Z2G3_9MICO</name>
<dbReference type="EMBL" id="BAABLP010000002">
    <property type="protein sequence ID" value="GAA4744614.1"/>
    <property type="molecule type" value="Genomic_DNA"/>
</dbReference>
<accession>A0ABP8Z2G3</accession>
<gene>
    <name evidence="1" type="ORF">GCM10025783_15460</name>
</gene>
<comment type="caution">
    <text evidence="1">The sequence shown here is derived from an EMBL/GenBank/DDBJ whole genome shotgun (WGS) entry which is preliminary data.</text>
</comment>
<sequence length="108" mass="11702">MSYPSRPLHAATACERGEMCVDDRPGHAVTLMRLRLAHLDPDGWRDAVVVAAGHDGSVELRPWAGGATVHVWHHVDRSDLLTPGSPVSVHERYGLLAVGGDRLNVAPR</sequence>
<dbReference type="Proteomes" id="UP001500121">
    <property type="component" value="Unassembled WGS sequence"/>
</dbReference>
<reference evidence="2" key="1">
    <citation type="journal article" date="2019" name="Int. J. Syst. Evol. Microbiol.">
        <title>The Global Catalogue of Microorganisms (GCM) 10K type strain sequencing project: providing services to taxonomists for standard genome sequencing and annotation.</title>
        <authorList>
            <consortium name="The Broad Institute Genomics Platform"/>
            <consortium name="The Broad Institute Genome Sequencing Center for Infectious Disease"/>
            <person name="Wu L."/>
            <person name="Ma J."/>
        </authorList>
    </citation>
    <scope>NUCLEOTIDE SEQUENCE [LARGE SCALE GENOMIC DNA]</scope>
    <source>
        <strain evidence="2">JCM 19015</strain>
    </source>
</reference>
<protein>
    <submittedName>
        <fullName evidence="1">Uncharacterized protein</fullName>
    </submittedName>
</protein>
<keyword evidence="2" id="KW-1185">Reference proteome</keyword>
<evidence type="ECO:0000313" key="1">
    <source>
        <dbReference type="EMBL" id="GAA4744614.1"/>
    </source>
</evidence>
<dbReference type="RefSeq" id="WP_345480491.1">
    <property type="nucleotide sequence ID" value="NZ_BAABLP010000002.1"/>
</dbReference>
<organism evidence="1 2">
    <name type="scientific">Amnibacterium soli</name>
    <dbReference type="NCBI Taxonomy" id="1282736"/>
    <lineage>
        <taxon>Bacteria</taxon>
        <taxon>Bacillati</taxon>
        <taxon>Actinomycetota</taxon>
        <taxon>Actinomycetes</taxon>
        <taxon>Micrococcales</taxon>
        <taxon>Microbacteriaceae</taxon>
        <taxon>Amnibacterium</taxon>
    </lineage>
</organism>
<evidence type="ECO:0000313" key="2">
    <source>
        <dbReference type="Proteomes" id="UP001500121"/>
    </source>
</evidence>